<dbReference type="EMBL" id="KQ461069">
    <property type="protein sequence ID" value="KPJ09873.1"/>
    <property type="molecule type" value="Genomic_DNA"/>
</dbReference>
<dbReference type="GO" id="GO:0008270">
    <property type="term" value="F:zinc ion binding"/>
    <property type="evidence" value="ECO:0007669"/>
    <property type="project" value="UniProtKB-KW"/>
</dbReference>
<dbReference type="Pfam" id="PF00096">
    <property type="entry name" value="zf-C2H2"/>
    <property type="match status" value="3"/>
</dbReference>
<evidence type="ECO:0000256" key="5">
    <source>
        <dbReference type="ARBA" id="ARBA00022833"/>
    </source>
</evidence>
<feature type="domain" description="C2H2-type" evidence="11">
    <location>
        <begin position="218"/>
        <end position="241"/>
    </location>
</feature>
<dbReference type="InterPro" id="IPR013087">
    <property type="entry name" value="Znf_C2H2_type"/>
</dbReference>
<keyword evidence="3" id="KW-0677">Repeat</keyword>
<evidence type="ECO:0000313" key="13">
    <source>
        <dbReference type="EMBL" id="KPJ09873.1"/>
    </source>
</evidence>
<feature type="compositionally biased region" description="Basic and acidic residues" evidence="10">
    <location>
        <begin position="460"/>
        <end position="517"/>
    </location>
</feature>
<keyword evidence="14" id="KW-1185">Reference proteome</keyword>
<feature type="compositionally biased region" description="Basic and acidic residues" evidence="10">
    <location>
        <begin position="65"/>
        <end position="88"/>
    </location>
</feature>
<dbReference type="PANTHER" id="PTHR24381:SF393">
    <property type="entry name" value="CHROMATIN-LINKED ADAPTOR FOR MSL PROTEINS, ISOFORM B"/>
    <property type="match status" value="1"/>
</dbReference>
<proteinExistence type="predicted"/>
<feature type="domain" description="C2H2-type" evidence="11">
    <location>
        <begin position="104"/>
        <end position="131"/>
    </location>
</feature>
<keyword evidence="2" id="KW-0479">Metal-binding</keyword>
<sequence length="818" mass="95721">MEENVTGLISLRRKNNHNNNLRELKIVLDRNFVNSYLRRKNNNISNNKLQNNGGINKEMQETNTEESKMRKNTKFSDNDTYHNNKSDLETSQQSNVYEENFSAYYCDVCGDTFQTTRGLMHHKRFHIKSKGVVFTCALCGDTFENNLELINHKFVHDTEDHCFKCKQCKVAYTNHHDYMQHNAKHVDTGLYKCVECSFTFRLRKSYKNHITTHYFRQYKCNSCNEIFAQRKDLSTHKRNYHNSGIDCVECGKNYQTRRDHEEHMCIHTGVKKFQCLYCGKGFSKHGGRRDHMRKMHTKFTPYECTICSIGFYNSSQLKLHSIVHETEMKYECDDCGRQFFHRSSIIQHRKIMAKSCCVDGCFAKDVVYFRFPNSRTQCKKWIEAINLTSKPSYNSVICSDHFRPDDYGVVRGKVRLKPKVVPISQNEQQNLNVTTKNNNSNKENTDSLDNQKIRNCKRKEKTEEGKNGVEDVNGDEKKDTRDKRETKVMRETKETEDTRERKDTKDGKDINDTRDTSSDDDEPLSKHRSTRDSLKNLSESIKQVDLNSNTNASTENDIEDLLTSYSIKQNKNVSDGQIDELNREEIVGENVVNLSTQENEPAPVFIEVAINEGCLTFRPEDPISLLTSSDDDDVIIEEPHIDTVEVSDATDEDDVPLVKLVPKTVRLRPRWRAPNPFYRKDTWGMYQYFCPQCNYRTPSKSEYKVHTIEHSTAVLVCHRCAFTTSSKVQYTRHMRRHKDARRFKCHLCSYKAKYQMSLVYHLKCHESVGDKCMFKCDKCDYVSSVKRYLMKHVLVCSARKIKSRRHKKKTKSKEVRHS</sequence>
<dbReference type="SUPFAM" id="SSF57716">
    <property type="entry name" value="Glucocorticoid receptor-like (DNA-binding domain)"/>
    <property type="match status" value="1"/>
</dbReference>
<organism evidence="13 14">
    <name type="scientific">Papilio machaon</name>
    <name type="common">Old World swallowtail butterfly</name>
    <dbReference type="NCBI Taxonomy" id="76193"/>
    <lineage>
        <taxon>Eukaryota</taxon>
        <taxon>Metazoa</taxon>
        <taxon>Ecdysozoa</taxon>
        <taxon>Arthropoda</taxon>
        <taxon>Hexapoda</taxon>
        <taxon>Insecta</taxon>
        <taxon>Pterygota</taxon>
        <taxon>Neoptera</taxon>
        <taxon>Endopterygota</taxon>
        <taxon>Lepidoptera</taxon>
        <taxon>Glossata</taxon>
        <taxon>Ditrysia</taxon>
        <taxon>Papilionoidea</taxon>
        <taxon>Papilionidae</taxon>
        <taxon>Papilioninae</taxon>
        <taxon>Papilio</taxon>
    </lineage>
</organism>
<dbReference type="PROSITE" id="PS50950">
    <property type="entry name" value="ZF_THAP"/>
    <property type="match status" value="1"/>
</dbReference>
<evidence type="ECO:0000256" key="1">
    <source>
        <dbReference type="ARBA" id="ARBA00004123"/>
    </source>
</evidence>
<feature type="compositionally biased region" description="Low complexity" evidence="10">
    <location>
        <begin position="43"/>
        <end position="52"/>
    </location>
</feature>
<evidence type="ECO:0000259" key="12">
    <source>
        <dbReference type="PROSITE" id="PS50950"/>
    </source>
</evidence>
<name>A0A0N1INI1_PAPMA</name>
<dbReference type="InterPro" id="IPR036236">
    <property type="entry name" value="Znf_C2H2_sf"/>
</dbReference>
<feature type="region of interest" description="Disordered" evidence="10">
    <location>
        <begin position="422"/>
        <end position="536"/>
    </location>
</feature>
<feature type="domain" description="C2H2-type" evidence="11">
    <location>
        <begin position="330"/>
        <end position="353"/>
    </location>
</feature>
<keyword evidence="4 8" id="KW-0863">Zinc-finger</keyword>
<feature type="domain" description="C2H2-type" evidence="11">
    <location>
        <begin position="134"/>
        <end position="161"/>
    </location>
</feature>
<evidence type="ECO:0000256" key="10">
    <source>
        <dbReference type="SAM" id="MobiDB-lite"/>
    </source>
</evidence>
<dbReference type="InterPro" id="IPR006612">
    <property type="entry name" value="THAP_Znf"/>
</dbReference>
<feature type="compositionally biased region" description="Basic and acidic residues" evidence="10">
    <location>
        <begin position="443"/>
        <end position="452"/>
    </location>
</feature>
<dbReference type="GO" id="GO:0005634">
    <property type="term" value="C:nucleus"/>
    <property type="evidence" value="ECO:0007669"/>
    <property type="project" value="UniProtKB-SubCell"/>
</dbReference>
<dbReference type="GO" id="GO:0000977">
    <property type="term" value="F:RNA polymerase II transcription regulatory region sequence-specific DNA binding"/>
    <property type="evidence" value="ECO:0007669"/>
    <property type="project" value="TreeGrafter"/>
</dbReference>
<evidence type="ECO:0000259" key="11">
    <source>
        <dbReference type="PROSITE" id="PS50157"/>
    </source>
</evidence>
<dbReference type="AlphaFoldDB" id="A0A0N1INI1"/>
<evidence type="ECO:0000256" key="8">
    <source>
        <dbReference type="PROSITE-ProRule" id="PRU00042"/>
    </source>
</evidence>
<dbReference type="SMART" id="SM00980">
    <property type="entry name" value="THAP"/>
    <property type="match status" value="1"/>
</dbReference>
<dbReference type="InParanoid" id="A0A0N1INI1"/>
<protein>
    <submittedName>
        <fullName evidence="13">Zinc finger protein 239</fullName>
    </submittedName>
</protein>
<accession>A0A0N1INI1</accession>
<evidence type="ECO:0000256" key="9">
    <source>
        <dbReference type="PROSITE-ProRule" id="PRU00309"/>
    </source>
</evidence>
<dbReference type="PROSITE" id="PS00028">
    <property type="entry name" value="ZINC_FINGER_C2H2_1"/>
    <property type="match status" value="7"/>
</dbReference>
<dbReference type="InterPro" id="IPR038441">
    <property type="entry name" value="THAP_Znf_sf"/>
</dbReference>
<dbReference type="Gene3D" id="6.20.210.20">
    <property type="entry name" value="THAP domain"/>
    <property type="match status" value="1"/>
</dbReference>
<feature type="domain" description="C2H2-type" evidence="11">
    <location>
        <begin position="245"/>
        <end position="272"/>
    </location>
</feature>
<dbReference type="SMART" id="SM00692">
    <property type="entry name" value="DM3"/>
    <property type="match status" value="1"/>
</dbReference>
<dbReference type="Gene3D" id="3.30.160.60">
    <property type="entry name" value="Classic Zinc Finger"/>
    <property type="match status" value="7"/>
</dbReference>
<evidence type="ECO:0000313" key="14">
    <source>
        <dbReference type="Proteomes" id="UP000053240"/>
    </source>
</evidence>
<dbReference type="Proteomes" id="UP000053240">
    <property type="component" value="Unassembled WGS sequence"/>
</dbReference>
<evidence type="ECO:0000256" key="3">
    <source>
        <dbReference type="ARBA" id="ARBA00022737"/>
    </source>
</evidence>
<feature type="domain" description="C2H2-type" evidence="11">
    <location>
        <begin position="191"/>
        <end position="213"/>
    </location>
</feature>
<evidence type="ECO:0000256" key="4">
    <source>
        <dbReference type="ARBA" id="ARBA00022771"/>
    </source>
</evidence>
<feature type="compositionally biased region" description="Low complexity" evidence="10">
    <location>
        <begin position="430"/>
        <end position="442"/>
    </location>
</feature>
<feature type="region of interest" description="Disordered" evidence="10">
    <location>
        <begin position="43"/>
        <end position="91"/>
    </location>
</feature>
<evidence type="ECO:0000256" key="2">
    <source>
        <dbReference type="ARBA" id="ARBA00022723"/>
    </source>
</evidence>
<dbReference type="PROSITE" id="PS50157">
    <property type="entry name" value="ZINC_FINGER_C2H2_2"/>
    <property type="match status" value="8"/>
</dbReference>
<keyword evidence="7" id="KW-0539">Nucleus</keyword>
<comment type="subcellular location">
    <subcellularLocation>
        <location evidence="1">Nucleus</location>
    </subcellularLocation>
</comment>
<dbReference type="Pfam" id="PF05485">
    <property type="entry name" value="THAP"/>
    <property type="match status" value="1"/>
</dbReference>
<gene>
    <name evidence="13" type="ORF">RR48_01270</name>
</gene>
<feature type="domain" description="C2H2-type" evidence="11">
    <location>
        <begin position="273"/>
        <end position="301"/>
    </location>
</feature>
<dbReference type="SMART" id="SM00355">
    <property type="entry name" value="ZnF_C2H2"/>
    <property type="match status" value="13"/>
</dbReference>
<keyword evidence="5" id="KW-0862">Zinc</keyword>
<keyword evidence="6 9" id="KW-0238">DNA-binding</keyword>
<dbReference type="GO" id="GO:0000981">
    <property type="term" value="F:DNA-binding transcription factor activity, RNA polymerase II-specific"/>
    <property type="evidence" value="ECO:0007669"/>
    <property type="project" value="TreeGrafter"/>
</dbReference>
<feature type="domain" description="C2H2-type" evidence="11">
    <location>
        <begin position="302"/>
        <end position="329"/>
    </location>
</feature>
<reference evidence="13 14" key="1">
    <citation type="journal article" date="2015" name="Nat. Commun.">
        <title>Outbred genome sequencing and CRISPR/Cas9 gene editing in butterflies.</title>
        <authorList>
            <person name="Li X."/>
            <person name="Fan D."/>
            <person name="Zhang W."/>
            <person name="Liu G."/>
            <person name="Zhang L."/>
            <person name="Zhao L."/>
            <person name="Fang X."/>
            <person name="Chen L."/>
            <person name="Dong Y."/>
            <person name="Chen Y."/>
            <person name="Ding Y."/>
            <person name="Zhao R."/>
            <person name="Feng M."/>
            <person name="Zhu Y."/>
            <person name="Feng Y."/>
            <person name="Jiang X."/>
            <person name="Zhu D."/>
            <person name="Xiang H."/>
            <person name="Feng X."/>
            <person name="Li S."/>
            <person name="Wang J."/>
            <person name="Zhang G."/>
            <person name="Kronforst M.R."/>
            <person name="Wang W."/>
        </authorList>
    </citation>
    <scope>NUCLEOTIDE SEQUENCE [LARGE SCALE GENOMIC DNA]</scope>
    <source>
        <strain evidence="13">Ya'a_city_454_Pm</strain>
        <tissue evidence="13">Whole body</tissue>
    </source>
</reference>
<evidence type="ECO:0000256" key="7">
    <source>
        <dbReference type="ARBA" id="ARBA00023242"/>
    </source>
</evidence>
<feature type="domain" description="THAP-type" evidence="12">
    <location>
        <begin position="352"/>
        <end position="425"/>
    </location>
</feature>
<dbReference type="SUPFAM" id="SSF57667">
    <property type="entry name" value="beta-beta-alpha zinc fingers"/>
    <property type="match status" value="5"/>
</dbReference>
<dbReference type="PANTHER" id="PTHR24381">
    <property type="entry name" value="ZINC FINGER PROTEIN"/>
    <property type="match status" value="1"/>
</dbReference>
<evidence type="ECO:0000256" key="6">
    <source>
        <dbReference type="ARBA" id="ARBA00023125"/>
    </source>
</evidence>